<feature type="transmembrane region" description="Helical" evidence="1">
    <location>
        <begin position="172"/>
        <end position="189"/>
    </location>
</feature>
<evidence type="ECO:0000313" key="2">
    <source>
        <dbReference type="EMBL" id="MFB9831261.1"/>
    </source>
</evidence>
<keyword evidence="1" id="KW-0472">Membrane</keyword>
<dbReference type="Pfam" id="PF17197">
    <property type="entry name" value="DUF5134"/>
    <property type="match status" value="1"/>
</dbReference>
<protein>
    <submittedName>
        <fullName evidence="2">DUF5134 domain-containing protein</fullName>
    </submittedName>
</protein>
<keyword evidence="1" id="KW-0812">Transmembrane</keyword>
<name>A0ABV5Y8A8_9ACTN</name>
<keyword evidence="1" id="KW-1133">Transmembrane helix</keyword>
<dbReference type="EMBL" id="JBHLZP010000013">
    <property type="protein sequence ID" value="MFB9831261.1"/>
    <property type="molecule type" value="Genomic_DNA"/>
</dbReference>
<feature type="transmembrane region" description="Helical" evidence="1">
    <location>
        <begin position="63"/>
        <end position="81"/>
    </location>
</feature>
<reference evidence="2 3" key="1">
    <citation type="submission" date="2024-09" db="EMBL/GenBank/DDBJ databases">
        <authorList>
            <person name="Sun Q."/>
            <person name="Mori K."/>
        </authorList>
    </citation>
    <scope>NUCLEOTIDE SEQUENCE [LARGE SCALE GENOMIC DNA]</scope>
    <source>
        <strain evidence="2 3">TBRC 0563</strain>
    </source>
</reference>
<dbReference type="Proteomes" id="UP001589627">
    <property type="component" value="Unassembled WGS sequence"/>
</dbReference>
<feature type="transmembrane region" description="Helical" evidence="1">
    <location>
        <begin position="36"/>
        <end position="57"/>
    </location>
</feature>
<proteinExistence type="predicted"/>
<organism evidence="2 3">
    <name type="scientific">Actinoallomurus acaciae</name>
    <dbReference type="NCBI Taxonomy" id="502577"/>
    <lineage>
        <taxon>Bacteria</taxon>
        <taxon>Bacillati</taxon>
        <taxon>Actinomycetota</taxon>
        <taxon>Actinomycetes</taxon>
        <taxon>Streptosporangiales</taxon>
        <taxon>Thermomonosporaceae</taxon>
        <taxon>Actinoallomurus</taxon>
    </lineage>
</organism>
<evidence type="ECO:0000256" key="1">
    <source>
        <dbReference type="SAM" id="Phobius"/>
    </source>
</evidence>
<evidence type="ECO:0000313" key="3">
    <source>
        <dbReference type="Proteomes" id="UP001589627"/>
    </source>
</evidence>
<accession>A0ABV5Y8A8</accession>
<dbReference type="RefSeq" id="WP_378194995.1">
    <property type="nucleotide sequence ID" value="NZ_JBHLZP010000013.1"/>
</dbReference>
<gene>
    <name evidence="2" type="ORF">ACFFNX_03565</name>
</gene>
<feature type="transmembrane region" description="Helical" evidence="1">
    <location>
        <begin position="137"/>
        <end position="160"/>
    </location>
</feature>
<feature type="transmembrane region" description="Helical" evidence="1">
    <location>
        <begin position="6"/>
        <end position="24"/>
    </location>
</feature>
<keyword evidence="3" id="KW-1185">Reference proteome</keyword>
<dbReference type="InterPro" id="IPR033458">
    <property type="entry name" value="DUF5134"/>
</dbReference>
<comment type="caution">
    <text evidence="2">The sequence shown here is derived from an EMBL/GenBank/DDBJ whole genome shotgun (WGS) entry which is preliminary data.</text>
</comment>
<feature type="transmembrane region" description="Helical" evidence="1">
    <location>
        <begin position="93"/>
        <end position="112"/>
    </location>
</feature>
<sequence length="190" mass="19856">MFLPPSASWSLTVVFACLGGWFLYQGARPAAGAAERISLFLHAVMCVAMVVMVWPWGARIPHGLQGAVLGTGVVWFVVLALRARRMVTALKDAHHALVAALMAWMTVVPMSAPGGAPQPGTDRGHAAMGRMDGPAPAAVTLAVYCFVAAVVWLAEACTATGSEPLPRRLREATGHAAMSLGACVLILAMP</sequence>